<evidence type="ECO:0000313" key="2">
    <source>
        <dbReference type="Proteomes" id="UP000054018"/>
    </source>
</evidence>
<name>A0A0C9ZNS1_9AGAM</name>
<organism evidence="1 2">
    <name type="scientific">Pisolithus microcarpus 441</name>
    <dbReference type="NCBI Taxonomy" id="765257"/>
    <lineage>
        <taxon>Eukaryota</taxon>
        <taxon>Fungi</taxon>
        <taxon>Dikarya</taxon>
        <taxon>Basidiomycota</taxon>
        <taxon>Agaricomycotina</taxon>
        <taxon>Agaricomycetes</taxon>
        <taxon>Agaricomycetidae</taxon>
        <taxon>Boletales</taxon>
        <taxon>Sclerodermatineae</taxon>
        <taxon>Pisolithaceae</taxon>
        <taxon>Pisolithus</taxon>
    </lineage>
</organism>
<accession>A0A0C9ZNS1</accession>
<proteinExistence type="predicted"/>
<dbReference type="HOGENOM" id="CLU_2923576_0_0_1"/>
<reference evidence="2" key="2">
    <citation type="submission" date="2015-01" db="EMBL/GenBank/DDBJ databases">
        <title>Evolutionary Origins and Diversification of the Mycorrhizal Mutualists.</title>
        <authorList>
            <consortium name="DOE Joint Genome Institute"/>
            <consortium name="Mycorrhizal Genomics Consortium"/>
            <person name="Kohler A."/>
            <person name="Kuo A."/>
            <person name="Nagy L.G."/>
            <person name="Floudas D."/>
            <person name="Copeland A."/>
            <person name="Barry K.W."/>
            <person name="Cichocki N."/>
            <person name="Veneault-Fourrey C."/>
            <person name="LaButti K."/>
            <person name="Lindquist E.A."/>
            <person name="Lipzen A."/>
            <person name="Lundell T."/>
            <person name="Morin E."/>
            <person name="Murat C."/>
            <person name="Riley R."/>
            <person name="Ohm R."/>
            <person name="Sun H."/>
            <person name="Tunlid A."/>
            <person name="Henrissat B."/>
            <person name="Grigoriev I.V."/>
            <person name="Hibbett D.S."/>
            <person name="Martin F."/>
        </authorList>
    </citation>
    <scope>NUCLEOTIDE SEQUENCE [LARGE SCALE GENOMIC DNA]</scope>
    <source>
        <strain evidence="2">441</strain>
    </source>
</reference>
<evidence type="ECO:0000313" key="1">
    <source>
        <dbReference type="EMBL" id="KIK21423.1"/>
    </source>
</evidence>
<gene>
    <name evidence="1" type="ORF">PISMIDRAFT_681417</name>
</gene>
<sequence length="61" mass="7067">MVHVVGSARVQNRPRGPISALIRFDIRHIHSANIRLLPRQHPMDPRDFDHVYVNERPPAPI</sequence>
<protein>
    <submittedName>
        <fullName evidence="1">Uncharacterized protein</fullName>
    </submittedName>
</protein>
<dbReference type="Proteomes" id="UP000054018">
    <property type="component" value="Unassembled WGS sequence"/>
</dbReference>
<dbReference type="EMBL" id="KN833752">
    <property type="protein sequence ID" value="KIK21423.1"/>
    <property type="molecule type" value="Genomic_DNA"/>
</dbReference>
<dbReference type="AlphaFoldDB" id="A0A0C9ZNS1"/>
<keyword evidence="2" id="KW-1185">Reference proteome</keyword>
<reference evidence="1 2" key="1">
    <citation type="submission" date="2014-04" db="EMBL/GenBank/DDBJ databases">
        <authorList>
            <consortium name="DOE Joint Genome Institute"/>
            <person name="Kuo A."/>
            <person name="Kohler A."/>
            <person name="Costa M.D."/>
            <person name="Nagy L.G."/>
            <person name="Floudas D."/>
            <person name="Copeland A."/>
            <person name="Barry K.W."/>
            <person name="Cichocki N."/>
            <person name="Veneault-Fourrey C."/>
            <person name="LaButti K."/>
            <person name="Lindquist E.A."/>
            <person name="Lipzen A."/>
            <person name="Lundell T."/>
            <person name="Morin E."/>
            <person name="Murat C."/>
            <person name="Sun H."/>
            <person name="Tunlid A."/>
            <person name="Henrissat B."/>
            <person name="Grigoriev I.V."/>
            <person name="Hibbett D.S."/>
            <person name="Martin F."/>
            <person name="Nordberg H.P."/>
            <person name="Cantor M.N."/>
            <person name="Hua S.X."/>
        </authorList>
    </citation>
    <scope>NUCLEOTIDE SEQUENCE [LARGE SCALE GENOMIC DNA]</scope>
    <source>
        <strain evidence="1 2">441</strain>
    </source>
</reference>